<dbReference type="SUPFAM" id="SSF48452">
    <property type="entry name" value="TPR-like"/>
    <property type="match status" value="1"/>
</dbReference>
<organism evidence="4 5">
    <name type="scientific">Nitrospirillum amazonense</name>
    <dbReference type="NCBI Taxonomy" id="28077"/>
    <lineage>
        <taxon>Bacteria</taxon>
        <taxon>Pseudomonadati</taxon>
        <taxon>Pseudomonadota</taxon>
        <taxon>Alphaproteobacteria</taxon>
        <taxon>Rhodospirillales</taxon>
        <taxon>Azospirillaceae</taxon>
        <taxon>Nitrospirillum</taxon>
    </lineage>
</organism>
<dbReference type="PANTHER" id="PTHR47691:SF3">
    <property type="entry name" value="HTH-TYPE TRANSCRIPTIONAL REGULATOR RV0890C-RELATED"/>
    <property type="match status" value="1"/>
</dbReference>
<dbReference type="SMART" id="SM00862">
    <property type="entry name" value="Trans_reg_C"/>
    <property type="match status" value="1"/>
</dbReference>
<protein>
    <submittedName>
        <fullName evidence="4">Tetratricopeptide repeat protein</fullName>
    </submittedName>
</protein>
<reference evidence="4 5" key="1">
    <citation type="submission" date="2019-06" db="EMBL/GenBank/DDBJ databases">
        <title>Genomic Encyclopedia of Type Strains, Phase IV (KMG-V): Genome sequencing to study the core and pangenomes of soil and plant-associated prokaryotes.</title>
        <authorList>
            <person name="Whitman W."/>
        </authorList>
    </citation>
    <scope>NUCLEOTIDE SEQUENCE [LARGE SCALE GENOMIC DNA]</scope>
    <source>
        <strain evidence="4 5">BR 11622</strain>
    </source>
</reference>
<dbReference type="GO" id="GO:0006355">
    <property type="term" value="P:regulation of DNA-templated transcription"/>
    <property type="evidence" value="ECO:0007669"/>
    <property type="project" value="InterPro"/>
</dbReference>
<dbReference type="Gene3D" id="3.40.50.300">
    <property type="entry name" value="P-loop containing nucleotide triphosphate hydrolases"/>
    <property type="match status" value="1"/>
</dbReference>
<dbReference type="GO" id="GO:0000160">
    <property type="term" value="P:phosphorelay signal transduction system"/>
    <property type="evidence" value="ECO:0007669"/>
    <property type="project" value="InterPro"/>
</dbReference>
<dbReference type="InterPro" id="IPR016032">
    <property type="entry name" value="Sig_transdc_resp-reg_C-effctor"/>
</dbReference>
<dbReference type="PROSITE" id="PS51755">
    <property type="entry name" value="OMPR_PHOB"/>
    <property type="match status" value="1"/>
</dbReference>
<dbReference type="SUPFAM" id="SSF52540">
    <property type="entry name" value="P-loop containing nucleoside triphosphate hydrolases"/>
    <property type="match status" value="1"/>
</dbReference>
<dbReference type="InterPro" id="IPR049052">
    <property type="entry name" value="nSTAND1"/>
</dbReference>
<feature type="domain" description="OmpR/PhoB-type" evidence="3">
    <location>
        <begin position="3"/>
        <end position="103"/>
    </location>
</feature>
<evidence type="ECO:0000313" key="5">
    <source>
        <dbReference type="Proteomes" id="UP000315751"/>
    </source>
</evidence>
<evidence type="ECO:0000313" key="4">
    <source>
        <dbReference type="EMBL" id="TWB39742.1"/>
    </source>
</evidence>
<gene>
    <name evidence="4" type="ORF">FBZ90_110207</name>
</gene>
<dbReference type="InterPro" id="IPR027417">
    <property type="entry name" value="P-loop_NTPase"/>
</dbReference>
<dbReference type="InterPro" id="IPR011990">
    <property type="entry name" value="TPR-like_helical_dom_sf"/>
</dbReference>
<dbReference type="EMBL" id="VITR01000010">
    <property type="protein sequence ID" value="TWB39742.1"/>
    <property type="molecule type" value="Genomic_DNA"/>
</dbReference>
<keyword evidence="5" id="KW-1185">Reference proteome</keyword>
<comment type="caution">
    <text evidence="4">The sequence shown here is derived from an EMBL/GenBank/DDBJ whole genome shotgun (WGS) entry which is preliminary data.</text>
</comment>
<dbReference type="InterPro" id="IPR036388">
    <property type="entry name" value="WH-like_DNA-bd_sf"/>
</dbReference>
<dbReference type="Proteomes" id="UP000315751">
    <property type="component" value="Unassembled WGS sequence"/>
</dbReference>
<dbReference type="AlphaFoldDB" id="A0A560H0D8"/>
<dbReference type="Gene3D" id="1.25.40.10">
    <property type="entry name" value="Tetratricopeptide repeat domain"/>
    <property type="match status" value="1"/>
</dbReference>
<dbReference type="PANTHER" id="PTHR47691">
    <property type="entry name" value="REGULATOR-RELATED"/>
    <property type="match status" value="1"/>
</dbReference>
<dbReference type="Gene3D" id="1.10.10.10">
    <property type="entry name" value="Winged helix-like DNA-binding domain superfamily/Winged helix DNA-binding domain"/>
    <property type="match status" value="1"/>
</dbReference>
<dbReference type="SUPFAM" id="SSF46894">
    <property type="entry name" value="C-terminal effector domain of the bipartite response regulators"/>
    <property type="match status" value="1"/>
</dbReference>
<dbReference type="OrthoDB" id="235631at2"/>
<name>A0A560H0D8_9PROT</name>
<evidence type="ECO:0000256" key="1">
    <source>
        <dbReference type="ARBA" id="ARBA00023125"/>
    </source>
</evidence>
<sequence>MQTKSFHFGEWLVDAQACTIRHEQSAQTLKVEPRAMDVLLALCDRAGQIVSAEDLLHLCWDGLAVGENQVHKAITQLRKLLGDTAGDPRYIENIRKRGYRTLAPVMPVAADGTAATVDSWIDASPFVGLDAFDEAHAAVFFGRDAAIAQLRDTVAAQAAAGQGMVVVLGPSGSGKTSLVQAGLFPCLRAAGAPFPFLGASILDLGDVDGMPLPTALGGALLDLEVDGRPLLEGFSADAIGAALSGNDRPAFLDPVTATAQRGRAILFIDRLEAVFAIDVARRRQFFTALGHLAGSGAILVIAACRNDFYPDVAREPLLLTAKAQGGHFDLAPPTRAEIIHMIRLPAIVAGLRFGTDPETGAQLDDMLCEATADQPDALPLLQYTLHELYLQRSTSRELTVAAYRALGGLGGAIGKRAEATLDGLPAPARAALSRVLSLVVTVGAQDEAARSRRIPWGTLATAEERTLVDTFVRQRLFVAQVYEGEPVFGVAHEAMLRQWPRAAAWIADHRRFLQARSRMEEAARRWLADGRRNDLLLPRGRQLEEARDLAGFTPIPLDTDVRAYIDASVRRERQAERRRFGLTAGFAAIAVLAGGLGLVARQAEKTAQQRKHQAEDLMNFMVGNFADKLRPLGRLELLSDIGEKALSYFSQEPLSDLTPEDRAQQAKALQTLAEVARSRGDPKSAQAALAKAKSLLDANLAQGLESPELLKDLGAVAFWMGQISLDQRDMGKAESYFRDYERYSNRMLDLAPDNVDAWVELSYARTNLGSALKAQGDSRSAIALFESSLTLKRRALDRRPQDRSLRSGIANTLSWLGSAHEAEGNLRVALTFFDQEKEQYQSLRAIAPSELLWTFRLVTSLYRHMQLLYALGETDTAARDLEQAQSLIQDLTARDGSNQLWQQTEIKISVFSAEIHKARGNLREALSTERALALKLSKFNAQFPGNAEWQLAETSNNIFIADTLLRMRQPEEADKILNLTIQKLNSMPGGIHESLDYRQQLARSLFQLAMSHRIRNENVAMEEICKKAAPISHLAIEMSPNDYYNIDTWVRVNLCIGEVGSVSGYISKLNEIGYRSPSYVLTLRELLK</sequence>
<dbReference type="InterPro" id="IPR001867">
    <property type="entry name" value="OmpR/PhoB-type_DNA-bd"/>
</dbReference>
<proteinExistence type="predicted"/>
<dbReference type="InterPro" id="IPR019734">
    <property type="entry name" value="TPR_rpt"/>
</dbReference>
<accession>A0A560H0D8</accession>
<feature type="DNA-binding region" description="OmpR/PhoB-type" evidence="2">
    <location>
        <begin position="3"/>
        <end position="103"/>
    </location>
</feature>
<evidence type="ECO:0000259" key="3">
    <source>
        <dbReference type="PROSITE" id="PS51755"/>
    </source>
</evidence>
<dbReference type="SMART" id="SM00028">
    <property type="entry name" value="TPR"/>
    <property type="match status" value="3"/>
</dbReference>
<dbReference type="Pfam" id="PF00486">
    <property type="entry name" value="Trans_reg_C"/>
    <property type="match status" value="1"/>
</dbReference>
<evidence type="ECO:0000256" key="2">
    <source>
        <dbReference type="PROSITE-ProRule" id="PRU01091"/>
    </source>
</evidence>
<dbReference type="RefSeq" id="WP_145734249.1">
    <property type="nucleotide sequence ID" value="NZ_VITR01000010.1"/>
</dbReference>
<dbReference type="GO" id="GO:0003677">
    <property type="term" value="F:DNA binding"/>
    <property type="evidence" value="ECO:0007669"/>
    <property type="project" value="UniProtKB-UniRule"/>
</dbReference>
<keyword evidence="1 2" id="KW-0238">DNA-binding</keyword>
<dbReference type="Pfam" id="PF20703">
    <property type="entry name" value="nSTAND1"/>
    <property type="match status" value="1"/>
</dbReference>
<dbReference type="CDD" id="cd00383">
    <property type="entry name" value="trans_reg_C"/>
    <property type="match status" value="1"/>
</dbReference>